<dbReference type="InterPro" id="IPR011013">
    <property type="entry name" value="Gal_mutarotase_sf_dom"/>
</dbReference>
<dbReference type="EMBL" id="DVOF01000232">
    <property type="protein sequence ID" value="HIV03437.1"/>
    <property type="molecule type" value="Genomic_DNA"/>
</dbReference>
<dbReference type="Proteomes" id="UP000886743">
    <property type="component" value="Unassembled WGS sequence"/>
</dbReference>
<dbReference type="GO" id="GO:0030246">
    <property type="term" value="F:carbohydrate binding"/>
    <property type="evidence" value="ECO:0007669"/>
    <property type="project" value="InterPro"/>
</dbReference>
<dbReference type="Pfam" id="PF14486">
    <property type="entry name" value="DUF4432"/>
    <property type="match status" value="1"/>
</dbReference>
<comment type="caution">
    <text evidence="1">The sequence shown here is derived from an EMBL/GenBank/DDBJ whole genome shotgun (WGS) entry which is preliminary data.</text>
</comment>
<proteinExistence type="predicted"/>
<reference evidence="1" key="1">
    <citation type="submission" date="2020-10" db="EMBL/GenBank/DDBJ databases">
        <authorList>
            <person name="Gilroy R."/>
        </authorList>
    </citation>
    <scope>NUCLEOTIDE SEQUENCE</scope>
    <source>
        <strain evidence="1">4920</strain>
    </source>
</reference>
<dbReference type="GO" id="GO:0003824">
    <property type="term" value="F:catalytic activity"/>
    <property type="evidence" value="ECO:0007669"/>
    <property type="project" value="InterPro"/>
</dbReference>
<name>A0A9D1NHU6_9FIRM</name>
<evidence type="ECO:0000313" key="1">
    <source>
        <dbReference type="EMBL" id="HIV03437.1"/>
    </source>
</evidence>
<dbReference type="GO" id="GO:0005975">
    <property type="term" value="P:carbohydrate metabolic process"/>
    <property type="evidence" value="ECO:0007669"/>
    <property type="project" value="InterPro"/>
</dbReference>
<dbReference type="InterPro" id="IPR014718">
    <property type="entry name" value="GH-type_carb-bd"/>
</dbReference>
<evidence type="ECO:0000313" key="2">
    <source>
        <dbReference type="Proteomes" id="UP000886743"/>
    </source>
</evidence>
<dbReference type="Gene3D" id="2.70.98.10">
    <property type="match status" value="1"/>
</dbReference>
<sequence>MGKMITNYIGHELQLYGVREMRLAGGKADGMRLLSVKNGKGLAFEVSLDRCGDISLLSLKGDNMGYFSPCGYVSPKYYDNKGDGFLKSFTGGFFTTCGLTAVGTPCTDNGEDLPLHGTISHTPCEAFRYFIQDGALHIELTVRDAALFSHHLVLEREYVCPLDKNEIRMTDRIKNTGPRSTPLEVLYHCNMGYPLLSEHARITVPSSAVAARDEHAKEGMEACLVMEKPQRGYVEKCYYHTLSGKTCVSVYNGDIKKGVRIQYDAESLPYFTEWKLMGEREYVLGLEPGNCLPDGRSAMREKGILEILEPGQERTFQITFEFVEEELC</sequence>
<dbReference type="SUPFAM" id="SSF74650">
    <property type="entry name" value="Galactose mutarotase-like"/>
    <property type="match status" value="1"/>
</dbReference>
<reference evidence="1" key="2">
    <citation type="journal article" date="2021" name="PeerJ">
        <title>Extensive microbial diversity within the chicken gut microbiome revealed by metagenomics and culture.</title>
        <authorList>
            <person name="Gilroy R."/>
            <person name="Ravi A."/>
            <person name="Getino M."/>
            <person name="Pursley I."/>
            <person name="Horton D.L."/>
            <person name="Alikhan N.F."/>
            <person name="Baker D."/>
            <person name="Gharbi K."/>
            <person name="Hall N."/>
            <person name="Watson M."/>
            <person name="Adriaenssens E.M."/>
            <person name="Foster-Nyarko E."/>
            <person name="Jarju S."/>
            <person name="Secka A."/>
            <person name="Antonio M."/>
            <person name="Oren A."/>
            <person name="Chaudhuri R.R."/>
            <person name="La Ragione R."/>
            <person name="Hildebrand F."/>
            <person name="Pallen M.J."/>
        </authorList>
    </citation>
    <scope>NUCLEOTIDE SEQUENCE</scope>
    <source>
        <strain evidence="1">4920</strain>
    </source>
</reference>
<protein>
    <submittedName>
        <fullName evidence="1">Aldose 1-epimerase family protein</fullName>
    </submittedName>
</protein>
<organism evidence="1 2">
    <name type="scientific">Candidatus Aphodoplasma excrementigallinarum</name>
    <dbReference type="NCBI Taxonomy" id="2840673"/>
    <lineage>
        <taxon>Bacteria</taxon>
        <taxon>Bacillati</taxon>
        <taxon>Bacillota</taxon>
        <taxon>Clostridia</taxon>
        <taxon>Eubacteriales</taxon>
        <taxon>Candidatus Aphodoplasma</taxon>
    </lineage>
</organism>
<dbReference type="AlphaFoldDB" id="A0A9D1NHU6"/>
<dbReference type="InterPro" id="IPR027839">
    <property type="entry name" value="DUF4432"/>
</dbReference>
<gene>
    <name evidence="1" type="ORF">IAC74_07660</name>
</gene>
<dbReference type="CDD" id="cd09023">
    <property type="entry name" value="Aldose_epim_Ec_c4013"/>
    <property type="match status" value="1"/>
</dbReference>
<accession>A0A9D1NHU6</accession>